<proteinExistence type="inferred from homology"/>
<keyword evidence="3 8" id="KW-0732">Signal</keyword>
<dbReference type="Proteomes" id="UP000290545">
    <property type="component" value="Unassembled WGS sequence"/>
</dbReference>
<dbReference type="OrthoDB" id="9814548at2"/>
<protein>
    <recommendedName>
        <fullName evidence="7">Peptidyl-prolyl cis-trans isomerase</fullName>
        <ecNumber evidence="7">5.2.1.8</ecNumber>
    </recommendedName>
</protein>
<keyword evidence="4 6" id="KW-0697">Rotamase</keyword>
<organism evidence="10 11">
    <name type="scientific">Filimonas effusa</name>
    <dbReference type="NCBI Taxonomy" id="2508721"/>
    <lineage>
        <taxon>Bacteria</taxon>
        <taxon>Pseudomonadati</taxon>
        <taxon>Bacteroidota</taxon>
        <taxon>Chitinophagia</taxon>
        <taxon>Chitinophagales</taxon>
        <taxon>Chitinophagaceae</taxon>
        <taxon>Filimonas</taxon>
    </lineage>
</organism>
<evidence type="ECO:0000256" key="1">
    <source>
        <dbReference type="ARBA" id="ARBA00000971"/>
    </source>
</evidence>
<evidence type="ECO:0000256" key="7">
    <source>
        <dbReference type="RuleBase" id="RU003915"/>
    </source>
</evidence>
<dbReference type="PANTHER" id="PTHR43811">
    <property type="entry name" value="FKBP-TYPE PEPTIDYL-PROLYL CIS-TRANS ISOMERASE FKPA"/>
    <property type="match status" value="1"/>
</dbReference>
<dbReference type="InterPro" id="IPR000774">
    <property type="entry name" value="PPIase_FKBP_N"/>
</dbReference>
<dbReference type="GO" id="GO:0006457">
    <property type="term" value="P:protein folding"/>
    <property type="evidence" value="ECO:0007669"/>
    <property type="project" value="InterPro"/>
</dbReference>
<comment type="caution">
    <text evidence="10">The sequence shown here is derived from an EMBL/GenBank/DDBJ whole genome shotgun (WGS) entry which is preliminary data.</text>
</comment>
<evidence type="ECO:0000256" key="5">
    <source>
        <dbReference type="ARBA" id="ARBA00023235"/>
    </source>
</evidence>
<sequence>MKKIFLTTGVLAIVLAGAAQVKKTPATSSKPATAAKPKTATGTVMTAVPFKNAADSFSYALAMSAASFCKEKGITEVNMAMMQRAFNDVLKTNKPAFTMDQMNQAMMTYLTRAEKDKTAVTRKEGAAFLAANKTKPGVKVLPSGLQYQVIKEGTGAKPTLSDKVKVHYHGMLIDGTVFDSSVDRGTPITLSVSGVIAGWTEALQLMPVGSKWKLFIPSDLAYGDRDTGGPIKGGSTLIFDVELLGIEAATPANEGAVPEQ</sequence>
<feature type="signal peptide" evidence="8">
    <location>
        <begin position="1"/>
        <end position="18"/>
    </location>
</feature>
<dbReference type="InterPro" id="IPR036944">
    <property type="entry name" value="PPIase_FKBP_N_sf"/>
</dbReference>
<comment type="catalytic activity">
    <reaction evidence="1 6 7">
        <text>[protein]-peptidylproline (omega=180) = [protein]-peptidylproline (omega=0)</text>
        <dbReference type="Rhea" id="RHEA:16237"/>
        <dbReference type="Rhea" id="RHEA-COMP:10747"/>
        <dbReference type="Rhea" id="RHEA-COMP:10748"/>
        <dbReference type="ChEBI" id="CHEBI:83833"/>
        <dbReference type="ChEBI" id="CHEBI:83834"/>
        <dbReference type="EC" id="5.2.1.8"/>
    </reaction>
</comment>
<feature type="domain" description="PPIase FKBP-type" evidence="9">
    <location>
        <begin position="161"/>
        <end position="247"/>
    </location>
</feature>
<dbReference type="Pfam" id="PF01346">
    <property type="entry name" value="FKBP_N"/>
    <property type="match status" value="1"/>
</dbReference>
<evidence type="ECO:0000256" key="6">
    <source>
        <dbReference type="PROSITE-ProRule" id="PRU00277"/>
    </source>
</evidence>
<evidence type="ECO:0000256" key="4">
    <source>
        <dbReference type="ARBA" id="ARBA00023110"/>
    </source>
</evidence>
<dbReference type="GO" id="GO:0003755">
    <property type="term" value="F:peptidyl-prolyl cis-trans isomerase activity"/>
    <property type="evidence" value="ECO:0007669"/>
    <property type="project" value="UniProtKB-UniRule"/>
</dbReference>
<feature type="chain" id="PRO_5020333058" description="Peptidyl-prolyl cis-trans isomerase" evidence="8">
    <location>
        <begin position="19"/>
        <end position="260"/>
    </location>
</feature>
<dbReference type="FunFam" id="3.10.50.40:FF:000045">
    <property type="entry name" value="Peptidyl-prolyl cis-trans isomerase"/>
    <property type="match status" value="1"/>
</dbReference>
<dbReference type="Pfam" id="PF00254">
    <property type="entry name" value="FKBP_C"/>
    <property type="match status" value="1"/>
</dbReference>
<keyword evidence="11" id="KW-1185">Reference proteome</keyword>
<gene>
    <name evidence="10" type="ORF">ESB13_04890</name>
</gene>
<evidence type="ECO:0000259" key="9">
    <source>
        <dbReference type="PROSITE" id="PS50059"/>
    </source>
</evidence>
<evidence type="ECO:0000256" key="8">
    <source>
        <dbReference type="SAM" id="SignalP"/>
    </source>
</evidence>
<dbReference type="RefSeq" id="WP_129001900.1">
    <property type="nucleotide sequence ID" value="NZ_SDHZ01000001.1"/>
</dbReference>
<comment type="similarity">
    <text evidence="2 7">Belongs to the FKBP-type PPIase family.</text>
</comment>
<reference evidence="10 11" key="1">
    <citation type="submission" date="2019-01" db="EMBL/GenBank/DDBJ databases">
        <title>Filimonas sp. strain TTM-71.</title>
        <authorList>
            <person name="Chen W.-M."/>
        </authorList>
    </citation>
    <scope>NUCLEOTIDE SEQUENCE [LARGE SCALE GENOMIC DNA]</scope>
    <source>
        <strain evidence="10 11">TTM-71</strain>
    </source>
</reference>
<dbReference type="AlphaFoldDB" id="A0A4Q1DA82"/>
<evidence type="ECO:0000313" key="10">
    <source>
        <dbReference type="EMBL" id="RXK86150.1"/>
    </source>
</evidence>
<dbReference type="Gene3D" id="1.10.287.460">
    <property type="entry name" value="Peptidyl-prolyl cis-trans isomerase, FKBP-type, N-terminal domain"/>
    <property type="match status" value="1"/>
</dbReference>
<dbReference type="InterPro" id="IPR046357">
    <property type="entry name" value="PPIase_dom_sf"/>
</dbReference>
<dbReference type="Gene3D" id="3.10.50.40">
    <property type="match status" value="1"/>
</dbReference>
<dbReference type="PROSITE" id="PS50059">
    <property type="entry name" value="FKBP_PPIASE"/>
    <property type="match status" value="1"/>
</dbReference>
<accession>A0A4Q1DA82</accession>
<dbReference type="EC" id="5.2.1.8" evidence="7"/>
<evidence type="ECO:0000256" key="2">
    <source>
        <dbReference type="ARBA" id="ARBA00006577"/>
    </source>
</evidence>
<evidence type="ECO:0000313" key="11">
    <source>
        <dbReference type="Proteomes" id="UP000290545"/>
    </source>
</evidence>
<dbReference type="SUPFAM" id="SSF54534">
    <property type="entry name" value="FKBP-like"/>
    <property type="match status" value="1"/>
</dbReference>
<name>A0A4Q1DA82_9BACT</name>
<dbReference type="EMBL" id="SDHZ01000001">
    <property type="protein sequence ID" value="RXK86150.1"/>
    <property type="molecule type" value="Genomic_DNA"/>
</dbReference>
<dbReference type="PANTHER" id="PTHR43811:SF19">
    <property type="entry name" value="39 KDA FK506-BINDING NUCLEAR PROTEIN"/>
    <property type="match status" value="1"/>
</dbReference>
<evidence type="ECO:0000256" key="3">
    <source>
        <dbReference type="ARBA" id="ARBA00022729"/>
    </source>
</evidence>
<dbReference type="InterPro" id="IPR001179">
    <property type="entry name" value="PPIase_FKBP_dom"/>
</dbReference>
<keyword evidence="5 6" id="KW-0413">Isomerase</keyword>